<feature type="compositionally biased region" description="Polar residues" evidence="1">
    <location>
        <begin position="88"/>
        <end position="106"/>
    </location>
</feature>
<dbReference type="Proteomes" id="UP000606974">
    <property type="component" value="Unassembled WGS sequence"/>
</dbReference>
<feature type="compositionally biased region" description="Polar residues" evidence="1">
    <location>
        <begin position="41"/>
        <end position="54"/>
    </location>
</feature>
<protein>
    <submittedName>
        <fullName evidence="2">Uncharacterized protein</fullName>
    </submittedName>
</protein>
<comment type="caution">
    <text evidence="2">The sequence shown here is derived from an EMBL/GenBank/DDBJ whole genome shotgun (WGS) entry which is preliminary data.</text>
</comment>
<feature type="region of interest" description="Disordered" evidence="1">
    <location>
        <begin position="88"/>
        <end position="118"/>
    </location>
</feature>
<keyword evidence="3" id="KW-1185">Reference proteome</keyword>
<accession>A0A8H7AC45</accession>
<evidence type="ECO:0000256" key="1">
    <source>
        <dbReference type="SAM" id="MobiDB-lite"/>
    </source>
</evidence>
<dbReference type="AlphaFoldDB" id="A0A8H7AC45"/>
<evidence type="ECO:0000313" key="3">
    <source>
        <dbReference type="Proteomes" id="UP000606974"/>
    </source>
</evidence>
<name>A0A8H7AC45_9EURO</name>
<feature type="region of interest" description="Disordered" evidence="1">
    <location>
        <begin position="198"/>
        <end position="228"/>
    </location>
</feature>
<feature type="region of interest" description="Disordered" evidence="1">
    <location>
        <begin position="39"/>
        <end position="70"/>
    </location>
</feature>
<organism evidence="2 3">
    <name type="scientific">Endocarpon pusillum</name>
    <dbReference type="NCBI Taxonomy" id="364733"/>
    <lineage>
        <taxon>Eukaryota</taxon>
        <taxon>Fungi</taxon>
        <taxon>Dikarya</taxon>
        <taxon>Ascomycota</taxon>
        <taxon>Pezizomycotina</taxon>
        <taxon>Eurotiomycetes</taxon>
        <taxon>Chaetothyriomycetidae</taxon>
        <taxon>Verrucariales</taxon>
        <taxon>Verrucariaceae</taxon>
        <taxon>Endocarpon</taxon>
    </lineage>
</organism>
<feature type="compositionally biased region" description="Low complexity" evidence="1">
    <location>
        <begin position="107"/>
        <end position="118"/>
    </location>
</feature>
<reference evidence="2" key="1">
    <citation type="submission" date="2020-02" db="EMBL/GenBank/DDBJ databases">
        <authorList>
            <person name="Palmer J.M."/>
        </authorList>
    </citation>
    <scope>NUCLEOTIDE SEQUENCE</scope>
    <source>
        <strain evidence="2">EPUS1.4</strain>
        <tissue evidence="2">Thallus</tissue>
    </source>
</reference>
<proteinExistence type="predicted"/>
<gene>
    <name evidence="2" type="ORF">GJ744_011757</name>
</gene>
<sequence>MTYFNMQEDVKQNQVPIIKELETLPNTAEACNITSGLKRYTSPQSSSLQDCSKQASKRREQSSINKSRDEVAQRMTSIFLESRQSSIGSGTLLDDSSPTSMQTLERSTPSSASTASSNAPLSLYQTRNKPAAPPADNLLRQASLRIKTFRATEVPDPRDSPDISAHPANSLPGTPIGQMIELPIIPLLNTHPLNKTSKSQCGYTSEPGTNPTTPASVRAPCPSTQTEDTTITSNQATAVIKDTIHCQIANMILEQLTRNINNQDFQTRIKPIKKTIYAPAQHFAAGVEGKVTKIPDALGETLEMVKEREAKPTIKNMGWE</sequence>
<dbReference type="OrthoDB" id="10320549at2759"/>
<evidence type="ECO:0000313" key="2">
    <source>
        <dbReference type="EMBL" id="KAF7506403.1"/>
    </source>
</evidence>
<feature type="compositionally biased region" description="Polar residues" evidence="1">
    <location>
        <begin position="198"/>
        <end position="215"/>
    </location>
</feature>
<feature type="compositionally biased region" description="Basic and acidic residues" evidence="1">
    <location>
        <begin position="57"/>
        <end position="70"/>
    </location>
</feature>
<dbReference type="EMBL" id="JAACFV010000087">
    <property type="protein sequence ID" value="KAF7506403.1"/>
    <property type="molecule type" value="Genomic_DNA"/>
</dbReference>